<evidence type="ECO:0000256" key="1">
    <source>
        <dbReference type="SAM" id="MobiDB-lite"/>
    </source>
</evidence>
<accession>A0A2G5HA46</accession>
<feature type="region of interest" description="Disordered" evidence="1">
    <location>
        <begin position="56"/>
        <end position="128"/>
    </location>
</feature>
<dbReference type="EMBL" id="LKMD01000108">
    <property type="protein sequence ID" value="PIA89398.1"/>
    <property type="molecule type" value="Genomic_DNA"/>
</dbReference>
<sequence>MDRCLDEHSRPRSPQSQQYISSSPRSNIAYGSIDATLMQDRTQAGLELNMNELLSDPVSMLRSTPEPQGTQMTHGRSDQAASRAGGNQEDNDQQGGIAEESVTQRTGAGTGDDPKQPSAEQEVGYQRT</sequence>
<organism evidence="2 3">
    <name type="scientific">Cercospora beticola</name>
    <name type="common">Sugarbeet leaf spot fungus</name>
    <dbReference type="NCBI Taxonomy" id="122368"/>
    <lineage>
        <taxon>Eukaryota</taxon>
        <taxon>Fungi</taxon>
        <taxon>Dikarya</taxon>
        <taxon>Ascomycota</taxon>
        <taxon>Pezizomycotina</taxon>
        <taxon>Dothideomycetes</taxon>
        <taxon>Dothideomycetidae</taxon>
        <taxon>Mycosphaerellales</taxon>
        <taxon>Mycosphaerellaceae</taxon>
        <taxon>Cercospora</taxon>
    </lineage>
</organism>
<feature type="compositionally biased region" description="Low complexity" evidence="1">
    <location>
        <begin position="12"/>
        <end position="26"/>
    </location>
</feature>
<proteinExistence type="predicted"/>
<reference evidence="2 3" key="1">
    <citation type="submission" date="2015-10" db="EMBL/GenBank/DDBJ databases">
        <title>The cercosporin biosynthetic gene cluster was horizontally transferred to several fungal lineages and shown to be expanded in Cercospora beticola based on microsynteny with recipient genomes.</title>
        <authorList>
            <person name="De Jonge R."/>
            <person name="Ebert M.K."/>
            <person name="Suttle J.C."/>
            <person name="Jurick Ii W.M."/>
            <person name="Secor G.A."/>
            <person name="Thomma B.P."/>
            <person name="Van De Peer Y."/>
            <person name="Bolton M.D."/>
        </authorList>
    </citation>
    <scope>NUCLEOTIDE SEQUENCE [LARGE SCALE GENOMIC DNA]</scope>
    <source>
        <strain evidence="2 3">09-40</strain>
    </source>
</reference>
<gene>
    <name evidence="2" type="ORF">CB0940_07955</name>
</gene>
<feature type="compositionally biased region" description="Basic and acidic residues" evidence="1">
    <location>
        <begin position="1"/>
        <end position="10"/>
    </location>
</feature>
<feature type="compositionally biased region" description="Low complexity" evidence="1">
    <location>
        <begin position="85"/>
        <end position="96"/>
    </location>
</feature>
<dbReference type="AlphaFoldDB" id="A0A2G5HA46"/>
<feature type="region of interest" description="Disordered" evidence="1">
    <location>
        <begin position="1"/>
        <end position="26"/>
    </location>
</feature>
<evidence type="ECO:0000313" key="3">
    <source>
        <dbReference type="Proteomes" id="UP000230605"/>
    </source>
</evidence>
<name>A0A2G5HA46_CERBT</name>
<protein>
    <submittedName>
        <fullName evidence="2">Uncharacterized protein</fullName>
    </submittedName>
</protein>
<dbReference type="Proteomes" id="UP000230605">
    <property type="component" value="Chromosome 5"/>
</dbReference>
<comment type="caution">
    <text evidence="2">The sequence shown here is derived from an EMBL/GenBank/DDBJ whole genome shotgun (WGS) entry which is preliminary data.</text>
</comment>
<dbReference type="OrthoDB" id="10529482at2759"/>
<feature type="compositionally biased region" description="Polar residues" evidence="1">
    <location>
        <begin position="61"/>
        <end position="74"/>
    </location>
</feature>
<evidence type="ECO:0000313" key="2">
    <source>
        <dbReference type="EMBL" id="PIA89398.1"/>
    </source>
</evidence>